<dbReference type="EC" id="2.7.7.7" evidence="14"/>
<comment type="caution">
    <text evidence="17">The sequence shown here is derived from an EMBL/GenBank/DDBJ whole genome shotgun (WGS) entry which is preliminary data.</text>
</comment>
<proteinExistence type="inferred from homology"/>
<dbReference type="PROSITE" id="PS00116">
    <property type="entry name" value="DNA_POLYMERASE_B"/>
    <property type="match status" value="1"/>
</dbReference>
<dbReference type="GO" id="GO:0003688">
    <property type="term" value="F:DNA replication origin binding"/>
    <property type="evidence" value="ECO:0007669"/>
    <property type="project" value="TreeGrafter"/>
</dbReference>
<dbReference type="PANTHER" id="PTHR45861:SF1">
    <property type="entry name" value="DNA POLYMERASE ALPHA CATALYTIC SUBUNIT"/>
    <property type="match status" value="1"/>
</dbReference>
<dbReference type="PRINTS" id="PR00106">
    <property type="entry name" value="DNAPOLB"/>
</dbReference>
<dbReference type="GO" id="GO:0006272">
    <property type="term" value="P:leading strand elongation"/>
    <property type="evidence" value="ECO:0007669"/>
    <property type="project" value="TreeGrafter"/>
</dbReference>
<dbReference type="GO" id="GO:0000166">
    <property type="term" value="F:nucleotide binding"/>
    <property type="evidence" value="ECO:0007669"/>
    <property type="project" value="InterPro"/>
</dbReference>
<comment type="similarity">
    <text evidence="2 14">Belongs to the DNA polymerase type-B family.</text>
</comment>
<dbReference type="CDD" id="cd05532">
    <property type="entry name" value="POLBc_alpha"/>
    <property type="match status" value="1"/>
</dbReference>
<dbReference type="InterPro" id="IPR045846">
    <property type="entry name" value="POLBc_alpha"/>
</dbReference>
<dbReference type="GO" id="GO:0003682">
    <property type="term" value="F:chromatin binding"/>
    <property type="evidence" value="ECO:0007669"/>
    <property type="project" value="TreeGrafter"/>
</dbReference>
<dbReference type="CDD" id="cd09019">
    <property type="entry name" value="galactose_mutarotase_like"/>
    <property type="match status" value="1"/>
</dbReference>
<dbReference type="SUPFAM" id="SSF56672">
    <property type="entry name" value="DNA/RNA polymerases"/>
    <property type="match status" value="1"/>
</dbReference>
<dbReference type="GO" id="GO:0005658">
    <property type="term" value="C:alpha DNA polymerase:primase complex"/>
    <property type="evidence" value="ECO:0007669"/>
    <property type="project" value="TreeGrafter"/>
</dbReference>
<evidence type="ECO:0000256" key="11">
    <source>
        <dbReference type="ARBA" id="ARBA00023235"/>
    </source>
</evidence>
<dbReference type="GO" id="GO:1902975">
    <property type="term" value="P:mitotic DNA replication initiation"/>
    <property type="evidence" value="ECO:0007669"/>
    <property type="project" value="InterPro"/>
</dbReference>
<keyword evidence="15" id="KW-0175">Coiled coil</keyword>
<evidence type="ECO:0000256" key="3">
    <source>
        <dbReference type="ARBA" id="ARBA00022679"/>
    </source>
</evidence>
<reference evidence="17" key="1">
    <citation type="submission" date="2021-02" db="EMBL/GenBank/DDBJ databases">
        <authorList>
            <person name="Dougan E. K."/>
            <person name="Rhodes N."/>
            <person name="Thang M."/>
            <person name="Chan C."/>
        </authorList>
    </citation>
    <scope>NUCLEOTIDE SEQUENCE</scope>
</reference>
<keyword evidence="18" id="KW-1185">Reference proteome</keyword>
<keyword evidence="8" id="KW-0862">Zinc</keyword>
<dbReference type="InterPro" id="IPR014718">
    <property type="entry name" value="GH-type_carb-bd"/>
</dbReference>
<evidence type="ECO:0000256" key="6">
    <source>
        <dbReference type="ARBA" id="ARBA00022723"/>
    </source>
</evidence>
<keyword evidence="4 14" id="KW-0548">Nucleotidyltransferase</keyword>
<dbReference type="InterPro" id="IPR017964">
    <property type="entry name" value="DNA-dir_DNA_pol_B_CS"/>
</dbReference>
<keyword evidence="5 14" id="KW-0235">DNA replication</keyword>
<keyword evidence="3 14" id="KW-0808">Transferase</keyword>
<dbReference type="SMART" id="SM00486">
    <property type="entry name" value="POLBc"/>
    <property type="match status" value="1"/>
</dbReference>
<evidence type="ECO:0000313" key="17">
    <source>
        <dbReference type="EMBL" id="CAE7437531.1"/>
    </source>
</evidence>
<dbReference type="InterPro" id="IPR023211">
    <property type="entry name" value="DNA_pol_palm_dom_sf"/>
</dbReference>
<keyword evidence="11" id="KW-0413">Isomerase</keyword>
<feature type="domain" description="DNA-directed DNA polymerase family B multifunctional" evidence="16">
    <location>
        <begin position="319"/>
        <end position="698"/>
    </location>
</feature>
<gene>
    <name evidence="17" type="ORF">SNAT2548_LOCUS23778</name>
</gene>
<dbReference type="PANTHER" id="PTHR45861">
    <property type="entry name" value="DNA POLYMERASE ALPHA CATALYTIC SUBUNIT"/>
    <property type="match status" value="1"/>
</dbReference>
<keyword evidence="7" id="KW-0863">Zinc-finger</keyword>
<dbReference type="AlphaFoldDB" id="A0A812RG25"/>
<dbReference type="GO" id="GO:0016853">
    <property type="term" value="F:isomerase activity"/>
    <property type="evidence" value="ECO:0007669"/>
    <property type="project" value="UniProtKB-KW"/>
</dbReference>
<keyword evidence="12" id="KW-0539">Nucleus</keyword>
<feature type="coiled-coil region" evidence="15">
    <location>
        <begin position="490"/>
        <end position="524"/>
    </location>
</feature>
<evidence type="ECO:0000256" key="5">
    <source>
        <dbReference type="ARBA" id="ARBA00022705"/>
    </source>
</evidence>
<dbReference type="Gene3D" id="1.10.132.60">
    <property type="entry name" value="DNA polymerase family B, C-terminal domain"/>
    <property type="match status" value="1"/>
</dbReference>
<dbReference type="Gene3D" id="1.10.287.690">
    <property type="entry name" value="Helix hairpin bin"/>
    <property type="match status" value="1"/>
</dbReference>
<evidence type="ECO:0000259" key="16">
    <source>
        <dbReference type="Pfam" id="PF00136"/>
    </source>
</evidence>
<dbReference type="InterPro" id="IPR008183">
    <property type="entry name" value="Aldose_1/G6P_1-epimerase"/>
</dbReference>
<dbReference type="InterPro" id="IPR006172">
    <property type="entry name" value="DNA-dir_DNA_pol_B"/>
</dbReference>
<sequence length="777" mass="86072">MLWGSVDGKDVQLVTLKSELLEVDICSLGAALVAVRLQVKGAWIDVALGYESLERYVNGGKPNFGTVVGRCANRVANGTFELDGQQFKLDTNNGSHHLHGGTKGFYAQVFDVTSLSENQATLVLTEPDGFMGYPGKVDVSVTYEVSGGELHFRYSGVTDKPTLLSMTNHAYWNLKGHQAGDVLDHTLMVPASRTTATDESLAITGELPEVAGTHLDLREPRLLHEAVKVGGPIDRNYCLDKPDGGEVMAARLVGPNKVTMEVWTDQPGLQVFTGSNIGTTGPGTWWHGKGCEWKQFGAICLEPQLWPDGVHHSHFRSPAGLYDDLVMLLDFNSLYPSIIQEYNICFTTVDRPDENEVANMASEAQLLSQTHEPDGTAEEGVLPQVLRRLVDSRRVVKASMKSEKNPKILQVLEIRQKALKLTANSMYGCLGFQNSRFHAKPLAALITAKGREALQSTKTVVQQELQLEVVYGDTDSVFVNSKTADFQQAMQVAEQIKRAVNKRYRRLEIEIDAVFARLMLLKKKKYAALKVVNWEKQVFEQEFKGLDIVRRDWCCLAKEMGEAVLTKILDPKLNKEESIEWVHQFLTEQAKKMDDAKVPLEKFVITKGLTKDPKDYPDAKKQPHVQVALRLLSRGKQVRPGQEIGYVVCDSAGEGHDGKSLLAERARHPHEMELDPTLRLDMAWYKKQQVHPIIARILGVVEGTSPSRIAECLGLKHVASRAFRGMRAFLACEAVCLGGMDPSIYAQACNRLNRFLQSKAANIAAHVIGKAFSGSAT</sequence>
<comment type="subcellular location">
    <subcellularLocation>
        <location evidence="1">Nucleus</location>
    </subcellularLocation>
</comment>
<protein>
    <recommendedName>
        <fullName evidence="14">DNA polymerase</fullName>
        <ecNumber evidence="14">2.7.7.7</ecNumber>
    </recommendedName>
</protein>
<evidence type="ECO:0000256" key="7">
    <source>
        <dbReference type="ARBA" id="ARBA00022771"/>
    </source>
</evidence>
<dbReference type="GO" id="GO:0008270">
    <property type="term" value="F:zinc ion binding"/>
    <property type="evidence" value="ECO:0007669"/>
    <property type="project" value="UniProtKB-KW"/>
</dbReference>
<dbReference type="Pfam" id="PF00136">
    <property type="entry name" value="DNA_pol_B"/>
    <property type="match status" value="1"/>
</dbReference>
<evidence type="ECO:0000256" key="15">
    <source>
        <dbReference type="SAM" id="Coils"/>
    </source>
</evidence>
<dbReference type="GO" id="GO:0003697">
    <property type="term" value="F:single-stranded DNA binding"/>
    <property type="evidence" value="ECO:0007669"/>
    <property type="project" value="TreeGrafter"/>
</dbReference>
<dbReference type="OrthoDB" id="6755010at2759"/>
<dbReference type="InterPro" id="IPR006134">
    <property type="entry name" value="DNA-dir_DNA_pol_B_multi_dom"/>
</dbReference>
<dbReference type="EMBL" id="CAJNDS010002334">
    <property type="protein sequence ID" value="CAE7437531.1"/>
    <property type="molecule type" value="Genomic_DNA"/>
</dbReference>
<dbReference type="SUPFAM" id="SSF74650">
    <property type="entry name" value="Galactose mutarotase-like"/>
    <property type="match status" value="1"/>
</dbReference>
<keyword evidence="6" id="KW-0479">Metal-binding</keyword>
<evidence type="ECO:0000256" key="2">
    <source>
        <dbReference type="ARBA" id="ARBA00005755"/>
    </source>
</evidence>
<dbReference type="PROSITE" id="PS00545">
    <property type="entry name" value="ALDOSE_1_EPIMERASE"/>
    <property type="match status" value="1"/>
</dbReference>
<dbReference type="GO" id="GO:0030246">
    <property type="term" value="F:carbohydrate binding"/>
    <property type="evidence" value="ECO:0007669"/>
    <property type="project" value="InterPro"/>
</dbReference>
<evidence type="ECO:0000256" key="14">
    <source>
        <dbReference type="RuleBase" id="RU000442"/>
    </source>
</evidence>
<evidence type="ECO:0000256" key="9">
    <source>
        <dbReference type="ARBA" id="ARBA00022932"/>
    </source>
</evidence>
<evidence type="ECO:0000256" key="8">
    <source>
        <dbReference type="ARBA" id="ARBA00022833"/>
    </source>
</evidence>
<dbReference type="NCBIfam" id="TIGR00592">
    <property type="entry name" value="pol2"/>
    <property type="match status" value="1"/>
</dbReference>
<dbReference type="InterPro" id="IPR018052">
    <property type="entry name" value="Ald1_epimerase_CS"/>
</dbReference>
<dbReference type="InterPro" id="IPR042087">
    <property type="entry name" value="DNA_pol_B_thumb"/>
</dbReference>
<dbReference type="InterPro" id="IPR011013">
    <property type="entry name" value="Gal_mutarotase_sf_dom"/>
</dbReference>
<name>A0A812RG25_9DINO</name>
<dbReference type="Proteomes" id="UP000604046">
    <property type="component" value="Unassembled WGS sequence"/>
</dbReference>
<evidence type="ECO:0000256" key="13">
    <source>
        <dbReference type="ARBA" id="ARBA00023277"/>
    </source>
</evidence>
<dbReference type="GO" id="GO:0003887">
    <property type="term" value="F:DNA-directed DNA polymerase activity"/>
    <property type="evidence" value="ECO:0007669"/>
    <property type="project" value="UniProtKB-KW"/>
</dbReference>
<keyword evidence="9 14" id="KW-0239">DNA-directed DNA polymerase</keyword>
<dbReference type="InterPro" id="IPR043502">
    <property type="entry name" value="DNA/RNA_pol_sf"/>
</dbReference>
<evidence type="ECO:0000256" key="1">
    <source>
        <dbReference type="ARBA" id="ARBA00004123"/>
    </source>
</evidence>
<evidence type="ECO:0000256" key="4">
    <source>
        <dbReference type="ARBA" id="ARBA00022695"/>
    </source>
</evidence>
<keyword evidence="13" id="KW-0119">Carbohydrate metabolism</keyword>
<dbReference type="Gene3D" id="3.90.1600.10">
    <property type="entry name" value="Palm domain of DNA polymerase"/>
    <property type="match status" value="1"/>
</dbReference>
<evidence type="ECO:0000256" key="12">
    <source>
        <dbReference type="ARBA" id="ARBA00023242"/>
    </source>
</evidence>
<dbReference type="Gene3D" id="2.70.98.10">
    <property type="match status" value="1"/>
</dbReference>
<dbReference type="InterPro" id="IPR047215">
    <property type="entry name" value="Galactose_mutarotase-like"/>
</dbReference>
<dbReference type="GO" id="GO:0005975">
    <property type="term" value="P:carbohydrate metabolic process"/>
    <property type="evidence" value="ECO:0007669"/>
    <property type="project" value="InterPro"/>
</dbReference>
<evidence type="ECO:0000256" key="10">
    <source>
        <dbReference type="ARBA" id="ARBA00023125"/>
    </source>
</evidence>
<dbReference type="GO" id="GO:0006273">
    <property type="term" value="P:lagging strand elongation"/>
    <property type="evidence" value="ECO:0007669"/>
    <property type="project" value="TreeGrafter"/>
</dbReference>
<organism evidence="17 18">
    <name type="scientific">Symbiodinium natans</name>
    <dbReference type="NCBI Taxonomy" id="878477"/>
    <lineage>
        <taxon>Eukaryota</taxon>
        <taxon>Sar</taxon>
        <taxon>Alveolata</taxon>
        <taxon>Dinophyceae</taxon>
        <taxon>Suessiales</taxon>
        <taxon>Symbiodiniaceae</taxon>
        <taxon>Symbiodinium</taxon>
    </lineage>
</organism>
<comment type="catalytic activity">
    <reaction evidence="14">
        <text>DNA(n) + a 2'-deoxyribonucleoside 5'-triphosphate = DNA(n+1) + diphosphate</text>
        <dbReference type="Rhea" id="RHEA:22508"/>
        <dbReference type="Rhea" id="RHEA-COMP:17339"/>
        <dbReference type="Rhea" id="RHEA-COMP:17340"/>
        <dbReference type="ChEBI" id="CHEBI:33019"/>
        <dbReference type="ChEBI" id="CHEBI:61560"/>
        <dbReference type="ChEBI" id="CHEBI:173112"/>
        <dbReference type="EC" id="2.7.7.7"/>
    </reaction>
</comment>
<accession>A0A812RG25</accession>
<evidence type="ECO:0000313" key="18">
    <source>
        <dbReference type="Proteomes" id="UP000604046"/>
    </source>
</evidence>
<keyword evidence="10 14" id="KW-0238">DNA-binding</keyword>
<dbReference type="Pfam" id="PF01263">
    <property type="entry name" value="Aldose_epim"/>
    <property type="match status" value="1"/>
</dbReference>